<evidence type="ECO:0000313" key="3">
    <source>
        <dbReference type="EMBL" id="KAK6643040.1"/>
    </source>
</evidence>
<gene>
    <name evidence="3" type="ORF">RUM43_004543</name>
    <name evidence="2" type="ORF">RUM44_010997</name>
</gene>
<dbReference type="AlphaFoldDB" id="A0AAN8SDC9"/>
<keyword evidence="4" id="KW-1185">Reference proteome</keyword>
<organism evidence="3 5">
    <name type="scientific">Polyplax serrata</name>
    <name type="common">Common mouse louse</name>
    <dbReference type="NCBI Taxonomy" id="468196"/>
    <lineage>
        <taxon>Eukaryota</taxon>
        <taxon>Metazoa</taxon>
        <taxon>Ecdysozoa</taxon>
        <taxon>Arthropoda</taxon>
        <taxon>Hexapoda</taxon>
        <taxon>Insecta</taxon>
        <taxon>Pterygota</taxon>
        <taxon>Neoptera</taxon>
        <taxon>Paraneoptera</taxon>
        <taxon>Psocodea</taxon>
        <taxon>Troctomorpha</taxon>
        <taxon>Phthiraptera</taxon>
        <taxon>Anoplura</taxon>
        <taxon>Polyplacidae</taxon>
        <taxon>Polyplax</taxon>
    </lineage>
</organism>
<evidence type="ECO:0000256" key="1">
    <source>
        <dbReference type="SAM" id="MobiDB-lite"/>
    </source>
</evidence>
<evidence type="ECO:0000313" key="2">
    <source>
        <dbReference type="EMBL" id="KAK6624139.1"/>
    </source>
</evidence>
<evidence type="ECO:0000313" key="5">
    <source>
        <dbReference type="Proteomes" id="UP001372834"/>
    </source>
</evidence>
<feature type="compositionally biased region" description="Basic and acidic residues" evidence="1">
    <location>
        <begin position="35"/>
        <end position="44"/>
    </location>
</feature>
<feature type="region of interest" description="Disordered" evidence="1">
    <location>
        <begin position="1"/>
        <end position="47"/>
    </location>
</feature>
<reference evidence="3 5" key="1">
    <citation type="submission" date="2023-10" db="EMBL/GenBank/DDBJ databases">
        <title>Genomes of two closely related lineages of the louse Polyplax serrata with different host specificities.</title>
        <authorList>
            <person name="Martinu J."/>
            <person name="Tarabai H."/>
            <person name="Stefka J."/>
            <person name="Hypsa V."/>
        </authorList>
    </citation>
    <scope>NUCLEOTIDE SEQUENCE [LARGE SCALE GENOMIC DNA]</scope>
    <source>
        <strain evidence="2">98ZLc_SE</strain>
        <strain evidence="3">HR10_N</strain>
    </source>
</reference>
<feature type="compositionally biased region" description="Polar residues" evidence="1">
    <location>
        <begin position="18"/>
        <end position="27"/>
    </location>
</feature>
<protein>
    <submittedName>
        <fullName evidence="3">Uncharacterized protein</fullName>
    </submittedName>
</protein>
<evidence type="ECO:0000313" key="4">
    <source>
        <dbReference type="Proteomes" id="UP001359485"/>
    </source>
</evidence>
<proteinExistence type="predicted"/>
<dbReference type="Proteomes" id="UP001359485">
    <property type="component" value="Unassembled WGS sequence"/>
</dbReference>
<name>A0AAN8SDC9_POLSC</name>
<dbReference type="Proteomes" id="UP001372834">
    <property type="component" value="Unassembled WGS sequence"/>
</dbReference>
<comment type="caution">
    <text evidence="3">The sequence shown here is derived from an EMBL/GenBank/DDBJ whole genome shotgun (WGS) entry which is preliminary data.</text>
</comment>
<dbReference type="EMBL" id="JAWJWF010000046">
    <property type="protein sequence ID" value="KAK6624139.1"/>
    <property type="molecule type" value="Genomic_DNA"/>
</dbReference>
<accession>A0AAN8SDC9</accession>
<dbReference type="EMBL" id="JAWJWE010000002">
    <property type="protein sequence ID" value="KAK6643040.1"/>
    <property type="molecule type" value="Genomic_DNA"/>
</dbReference>
<sequence length="72" mass="8031">MLTTLNYQEVRTKEEPAVNNNDSTIVKTDSIAGNDKAETPDTDRSPMIVQINVPHVTWKDNVKSKEPLSFTG</sequence>